<gene>
    <name evidence="2" type="ORF">AVDCRST_MAG25-2079</name>
</gene>
<dbReference type="GO" id="GO:0005524">
    <property type="term" value="F:ATP binding"/>
    <property type="evidence" value="ECO:0007669"/>
    <property type="project" value="UniProtKB-KW"/>
</dbReference>
<reference evidence="2" key="1">
    <citation type="submission" date="2020-02" db="EMBL/GenBank/DDBJ databases">
        <authorList>
            <person name="Meier V. D."/>
        </authorList>
    </citation>
    <scope>NUCLEOTIDE SEQUENCE</scope>
    <source>
        <strain evidence="2">AVDCRST_MAG25</strain>
    </source>
</reference>
<dbReference type="AlphaFoldDB" id="A0A6J4RK61"/>
<accession>A0A6J4RK61</accession>
<feature type="non-terminal residue" evidence="2">
    <location>
        <position position="1"/>
    </location>
</feature>
<dbReference type="EMBL" id="CADCVI010000127">
    <property type="protein sequence ID" value="CAA9471477.1"/>
    <property type="molecule type" value="Genomic_DNA"/>
</dbReference>
<feature type="compositionally biased region" description="Basic and acidic residues" evidence="1">
    <location>
        <begin position="116"/>
        <end position="134"/>
    </location>
</feature>
<feature type="region of interest" description="Disordered" evidence="1">
    <location>
        <begin position="260"/>
        <end position="396"/>
    </location>
</feature>
<feature type="compositionally biased region" description="Basic and acidic residues" evidence="1">
    <location>
        <begin position="67"/>
        <end position="108"/>
    </location>
</feature>
<feature type="compositionally biased region" description="Basic and acidic residues" evidence="1">
    <location>
        <begin position="349"/>
        <end position="358"/>
    </location>
</feature>
<name>A0A6J4RK61_9ACTN</name>
<feature type="region of interest" description="Disordered" evidence="1">
    <location>
        <begin position="1"/>
        <end position="244"/>
    </location>
</feature>
<proteinExistence type="predicted"/>
<feature type="compositionally biased region" description="Basic residues" evidence="1">
    <location>
        <begin position="331"/>
        <end position="348"/>
    </location>
</feature>
<keyword evidence="2" id="KW-0547">Nucleotide-binding</keyword>
<organism evidence="2">
    <name type="scientific">uncultured Rubrobacteraceae bacterium</name>
    <dbReference type="NCBI Taxonomy" id="349277"/>
    <lineage>
        <taxon>Bacteria</taxon>
        <taxon>Bacillati</taxon>
        <taxon>Actinomycetota</taxon>
        <taxon>Rubrobacteria</taxon>
        <taxon>Rubrobacterales</taxon>
        <taxon>Rubrobacteraceae</taxon>
        <taxon>environmental samples</taxon>
    </lineage>
</organism>
<feature type="non-terminal residue" evidence="2">
    <location>
        <position position="396"/>
    </location>
</feature>
<sequence>ARNERQRQGLRRQEGGHDPLGGPLQDLPGAERARGREALDGDLRGRDRRLRRAVGLRQDHDDEDDQPDHRAELRQDLYRGRGRDAGRRGQAEAPHRLRHPADRPLPAHDHRRQHRDRPPDARLGEEADLRQDRRAHGHRRDRAFVPRALPEGALGRSAPEDRGGAGACGRPADHAHGRAVRRRRPDKPREAPGRVPQAPAGDKKDHRLRHARHRRGHKDGRPDRHPARPQRHRPVRHARAHPDRPCRLLRRELHWLRCLPQAPEPQPGAGHRNYGLARGGSRRQPRGGAGEAAPQREGLRPPPRRAAEAQALGERRRRRAGQRPARERRVAGGRHRRGERQLVRHAGHHDHLLQRLGDRGGWPWPVPGRSGLRAGPGRDRDDAAPQRRPAGAERGV</sequence>
<feature type="compositionally biased region" description="Basic and acidic residues" evidence="1">
    <location>
        <begin position="376"/>
        <end position="385"/>
    </location>
</feature>
<protein>
    <submittedName>
        <fullName evidence="2">ABC transporter, ATP-binding protein (Cluster 13, osmolytes)</fullName>
    </submittedName>
</protein>
<feature type="compositionally biased region" description="Basic residues" evidence="1">
    <location>
        <begin position="227"/>
        <end position="239"/>
    </location>
</feature>
<feature type="compositionally biased region" description="Basic residues" evidence="1">
    <location>
        <begin position="206"/>
        <end position="218"/>
    </location>
</feature>
<feature type="compositionally biased region" description="Basic and acidic residues" evidence="1">
    <location>
        <begin position="1"/>
        <end position="17"/>
    </location>
</feature>
<feature type="compositionally biased region" description="Basic residues" evidence="1">
    <location>
        <begin position="177"/>
        <end position="186"/>
    </location>
</feature>
<feature type="compositionally biased region" description="Basic and acidic residues" evidence="1">
    <location>
        <begin position="29"/>
        <end position="45"/>
    </location>
</feature>
<evidence type="ECO:0000256" key="1">
    <source>
        <dbReference type="SAM" id="MobiDB-lite"/>
    </source>
</evidence>
<evidence type="ECO:0000313" key="2">
    <source>
        <dbReference type="EMBL" id="CAA9471477.1"/>
    </source>
</evidence>
<keyword evidence="2" id="KW-0067">ATP-binding</keyword>